<dbReference type="EMBL" id="BDCX01000002">
    <property type="protein sequence ID" value="GAT65231.1"/>
    <property type="molecule type" value="Genomic_DNA"/>
</dbReference>
<evidence type="ECO:0000256" key="2">
    <source>
        <dbReference type="ARBA" id="ARBA00006464"/>
    </source>
</evidence>
<organism evidence="9 10">
    <name type="scientific">Planomonospora sphaerica</name>
    <dbReference type="NCBI Taxonomy" id="161355"/>
    <lineage>
        <taxon>Bacteria</taxon>
        <taxon>Bacillati</taxon>
        <taxon>Actinomycetota</taxon>
        <taxon>Actinomycetes</taxon>
        <taxon>Streptosporangiales</taxon>
        <taxon>Streptosporangiaceae</taxon>
        <taxon>Planomonospora</taxon>
    </lineage>
</organism>
<proteinExistence type="inferred from homology"/>
<feature type="compositionally biased region" description="Basic residues" evidence="7">
    <location>
        <begin position="50"/>
        <end position="62"/>
    </location>
</feature>
<dbReference type="GO" id="GO:0016780">
    <property type="term" value="F:phosphotransferase activity, for other substituted phosphate groups"/>
    <property type="evidence" value="ECO:0007669"/>
    <property type="project" value="TreeGrafter"/>
</dbReference>
<evidence type="ECO:0000256" key="6">
    <source>
        <dbReference type="ARBA" id="ARBA00023136"/>
    </source>
</evidence>
<comment type="similarity">
    <text evidence="2">Belongs to the bacterial sugar transferase family.</text>
</comment>
<evidence type="ECO:0000259" key="8">
    <source>
        <dbReference type="Pfam" id="PF02397"/>
    </source>
</evidence>
<evidence type="ECO:0000256" key="5">
    <source>
        <dbReference type="ARBA" id="ARBA00022989"/>
    </source>
</evidence>
<dbReference type="AlphaFoldDB" id="A0A161LUH0"/>
<dbReference type="PANTHER" id="PTHR30576:SF0">
    <property type="entry name" value="UNDECAPRENYL-PHOSPHATE N-ACETYLGALACTOSAMINYL 1-PHOSPHATE TRANSFERASE-RELATED"/>
    <property type="match status" value="1"/>
</dbReference>
<dbReference type="OrthoDB" id="9808602at2"/>
<keyword evidence="10" id="KW-1185">Reference proteome</keyword>
<sequence>MSATTRDERLSGGAAGTGGGGTASPAGPAARPPTGPESGTGTLDAMRYRLPTRRGRRSRRGARPTIVLGTGRHARRLASVLLDHPEHGLAPIGFVDDGPGAGRTAGQAPGRPPGRAPDRASGQAPEQASDRPERFAAALREHRVRAVIVASEPVPGADTPVLARIARDFGCEVFLAPEPGGLLTDFLPPHGHVRGFPLLRMRPVPQTRPSWPLKRLLDVAVALTGLVVTAPLLALCALAVRCEGGPGVLFRQSRVGLGGRRFEMLKLRTLHPRDPRESETRWSVAGDERVGRVGRLLRRTSLDELPQLWNVLRGDMSIVGPRPERPFFVDQFSRSLPHYESRHRVPAGITGWAQVHGLRGDTSIEDRARFDNHYIDGWTLRSDIKIIIRTVASVLRPSGG</sequence>
<dbReference type="Pfam" id="PF02397">
    <property type="entry name" value="Bac_transf"/>
    <property type="match status" value="1"/>
</dbReference>
<dbReference type="RefSeq" id="WP_068894612.1">
    <property type="nucleotide sequence ID" value="NZ_BDCX01000002.1"/>
</dbReference>
<dbReference type="STRING" id="161355.PS9374_00863"/>
<feature type="region of interest" description="Disordered" evidence="7">
    <location>
        <begin position="91"/>
        <end position="132"/>
    </location>
</feature>
<evidence type="ECO:0000256" key="3">
    <source>
        <dbReference type="ARBA" id="ARBA00022679"/>
    </source>
</evidence>
<keyword evidence="3 9" id="KW-0808">Transferase</keyword>
<feature type="region of interest" description="Disordered" evidence="7">
    <location>
        <begin position="1"/>
        <end position="70"/>
    </location>
</feature>
<dbReference type="InterPro" id="IPR017475">
    <property type="entry name" value="EPS_sugar_tfrase"/>
</dbReference>
<keyword evidence="6" id="KW-0472">Membrane</keyword>
<feature type="compositionally biased region" description="Basic and acidic residues" evidence="7">
    <location>
        <begin position="1"/>
        <end position="10"/>
    </location>
</feature>
<evidence type="ECO:0000256" key="1">
    <source>
        <dbReference type="ARBA" id="ARBA00004141"/>
    </source>
</evidence>
<dbReference type="NCBIfam" id="TIGR03025">
    <property type="entry name" value="EPS_sugtrans"/>
    <property type="match status" value="1"/>
</dbReference>
<gene>
    <name evidence="9" type="ORF">PS9374_00863</name>
</gene>
<dbReference type="Proteomes" id="UP000077701">
    <property type="component" value="Unassembled WGS sequence"/>
</dbReference>
<reference evidence="9 10" key="1">
    <citation type="journal article" date="2016" name="Genome Announc.">
        <title>Draft Genome Sequence of Planomonospora sphaerica JCM9374, a Rare Actinomycete.</title>
        <authorList>
            <person name="Dohra H."/>
            <person name="Suzuki T."/>
            <person name="Inoue Y."/>
            <person name="Kodani S."/>
        </authorList>
    </citation>
    <scope>NUCLEOTIDE SEQUENCE [LARGE SCALE GENOMIC DNA]</scope>
    <source>
        <strain evidence="9 10">JCM 9374</strain>
    </source>
</reference>
<feature type="compositionally biased region" description="Gly residues" evidence="7">
    <location>
        <begin position="13"/>
        <end position="22"/>
    </location>
</feature>
<accession>A0A161LUH0</accession>
<keyword evidence="4" id="KW-0812">Transmembrane</keyword>
<evidence type="ECO:0000313" key="9">
    <source>
        <dbReference type="EMBL" id="GAT65231.1"/>
    </source>
</evidence>
<dbReference type="InterPro" id="IPR003362">
    <property type="entry name" value="Bact_transf"/>
</dbReference>
<protein>
    <submittedName>
        <fullName evidence="9">Exopolysaccharide biosynthesis polyprenyl glycosylphosphotransferase</fullName>
    </submittedName>
</protein>
<comment type="caution">
    <text evidence="9">The sequence shown here is derived from an EMBL/GenBank/DDBJ whole genome shotgun (WGS) entry which is preliminary data.</text>
</comment>
<comment type="subcellular location">
    <subcellularLocation>
        <location evidence="1">Membrane</location>
        <topology evidence="1">Multi-pass membrane protein</topology>
    </subcellularLocation>
</comment>
<keyword evidence="5" id="KW-1133">Transmembrane helix</keyword>
<dbReference type="PANTHER" id="PTHR30576">
    <property type="entry name" value="COLANIC BIOSYNTHESIS UDP-GLUCOSE LIPID CARRIER TRANSFERASE"/>
    <property type="match status" value="1"/>
</dbReference>
<evidence type="ECO:0000256" key="7">
    <source>
        <dbReference type="SAM" id="MobiDB-lite"/>
    </source>
</evidence>
<reference evidence="10" key="2">
    <citation type="submission" date="2016-04" db="EMBL/GenBank/DDBJ databases">
        <title>Planomonospora sphaerica JCM9374 whole genome shotgun sequence.</title>
        <authorList>
            <person name="Suzuki T."/>
            <person name="Dohra H."/>
            <person name="Kodani S."/>
        </authorList>
    </citation>
    <scope>NUCLEOTIDE SEQUENCE [LARGE SCALE GENOMIC DNA]</scope>
    <source>
        <strain evidence="10">JCM 9374</strain>
    </source>
</reference>
<evidence type="ECO:0000256" key="4">
    <source>
        <dbReference type="ARBA" id="ARBA00022692"/>
    </source>
</evidence>
<name>A0A161LUH0_9ACTN</name>
<feature type="domain" description="Bacterial sugar transferase" evidence="8">
    <location>
        <begin position="214"/>
        <end position="395"/>
    </location>
</feature>
<dbReference type="GO" id="GO:0016020">
    <property type="term" value="C:membrane"/>
    <property type="evidence" value="ECO:0007669"/>
    <property type="project" value="UniProtKB-SubCell"/>
</dbReference>
<dbReference type="Gene3D" id="3.40.50.720">
    <property type="entry name" value="NAD(P)-binding Rossmann-like Domain"/>
    <property type="match status" value="1"/>
</dbReference>
<evidence type="ECO:0000313" key="10">
    <source>
        <dbReference type="Proteomes" id="UP000077701"/>
    </source>
</evidence>